<sequence>MQRLVVLSPEQRLVEARKVAERRFETHLDLEAGLKTIYHLVHDNDPADVDRDEIRAAAPELLQELFAIRMILRDRIGEWQAAGILLRPAEIALRDTFRIMRYASDILGEIACGNARLAPAEQSRRAFTGTDWNTLVHPAYDTGRNIPFRSGDVLLVRGSAHNSAAIARIGDVDTQFSHVALVYIDAEGKHWIVEALIEEGAVIKPLEEVLAAGLGRAVLYRFKDAIIAAKAAELAHARVLATTTGAALHIPYDFSMRMKGRRKLFCAKLVAQAFADASRRKVKLPAFKTRFDHKANRDFFRAIGVTATETFAPGDIDIDPRFDLVAEWQDYRLTPLLRRQDMTMTKFFEWMETKGYRFRDDLFIRLIAVFGRLSSYMSDRARALVASSMPKVPRNMGRACVAMIVMLHKSAEEVMPALEALDEDHVRMTGLPLHGSELLAHLERLRQVSGGRIGYLVKKA</sequence>
<evidence type="ECO:0000313" key="2">
    <source>
        <dbReference type="Proteomes" id="UP000018542"/>
    </source>
</evidence>
<dbReference type="EMBL" id="CP006912">
    <property type="protein sequence ID" value="AHB47677.1"/>
    <property type="molecule type" value="Genomic_DNA"/>
</dbReference>
<dbReference type="Gene3D" id="3.90.1720.10">
    <property type="entry name" value="endopeptidase domain like (from Nostoc punctiforme)"/>
    <property type="match status" value="1"/>
</dbReference>
<name>V5SB13_9HYPH</name>
<dbReference type="HOGENOM" id="CLU_594178_0_0_5"/>
<dbReference type="SUPFAM" id="SSF54001">
    <property type="entry name" value="Cysteine proteinases"/>
    <property type="match status" value="1"/>
</dbReference>
<gene>
    <name evidence="1" type="ORF">W911_03395</name>
</gene>
<dbReference type="PATRIC" id="fig|1029756.8.peg.708"/>
<dbReference type="OrthoDB" id="7928143at2"/>
<organism evidence="1 2">
    <name type="scientific">Hyphomicrobium nitrativorans NL23</name>
    <dbReference type="NCBI Taxonomy" id="1029756"/>
    <lineage>
        <taxon>Bacteria</taxon>
        <taxon>Pseudomonadati</taxon>
        <taxon>Pseudomonadota</taxon>
        <taxon>Alphaproteobacteria</taxon>
        <taxon>Hyphomicrobiales</taxon>
        <taxon>Hyphomicrobiaceae</taxon>
        <taxon>Hyphomicrobium</taxon>
    </lineage>
</organism>
<accession>V5SB13</accession>
<dbReference type="KEGG" id="hni:W911_03395"/>
<dbReference type="InterPro" id="IPR024453">
    <property type="entry name" value="Peptidase_C92"/>
</dbReference>
<evidence type="ECO:0000313" key="1">
    <source>
        <dbReference type="EMBL" id="AHB47677.1"/>
    </source>
</evidence>
<dbReference type="InterPro" id="IPR038765">
    <property type="entry name" value="Papain-like_cys_pep_sf"/>
</dbReference>
<protein>
    <submittedName>
        <fullName evidence="1">Uncharacterized protein</fullName>
    </submittedName>
</protein>
<dbReference type="Proteomes" id="UP000018542">
    <property type="component" value="Chromosome"/>
</dbReference>
<reference evidence="1 2" key="1">
    <citation type="journal article" date="2014" name="Genome Announc.">
        <title>Complete Genome Sequence of Hyphomicrobium nitrativorans Strain NL23, a Denitrifying Bacterium Isolated from Biofilm of a Methanol-Fed Denitrification System Treating Seawater at the Montreal Biodome.</title>
        <authorList>
            <person name="Martineau C."/>
            <person name="Villeneuve C."/>
            <person name="Mauffrey F."/>
            <person name="Villemur R."/>
        </authorList>
    </citation>
    <scope>NUCLEOTIDE SEQUENCE [LARGE SCALE GENOMIC DNA]</scope>
    <source>
        <strain evidence="1">NL23</strain>
    </source>
</reference>
<dbReference type="RefSeq" id="WP_023786094.1">
    <property type="nucleotide sequence ID" value="NC_022997.1"/>
</dbReference>
<dbReference type="AlphaFoldDB" id="V5SB13"/>
<keyword evidence="2" id="KW-1185">Reference proteome</keyword>
<dbReference type="Pfam" id="PF05708">
    <property type="entry name" value="Peptidase_C92"/>
    <property type="match status" value="1"/>
</dbReference>
<proteinExistence type="predicted"/>